<feature type="domain" description="ATPase BadF/BadG/BcrA/BcrD type" evidence="1">
    <location>
        <begin position="12"/>
        <end position="290"/>
    </location>
</feature>
<name>A0ABT9FAW6_9GAMM</name>
<dbReference type="PANTHER" id="PTHR43190:SF3">
    <property type="entry name" value="N-ACETYL-D-GLUCOSAMINE KINASE"/>
    <property type="match status" value="1"/>
</dbReference>
<organism evidence="2 3">
    <name type="scientific">Pseudoalteromonas marina</name>
    <dbReference type="NCBI Taxonomy" id="267375"/>
    <lineage>
        <taxon>Bacteria</taxon>
        <taxon>Pseudomonadati</taxon>
        <taxon>Pseudomonadota</taxon>
        <taxon>Gammaproteobacteria</taxon>
        <taxon>Alteromonadales</taxon>
        <taxon>Pseudoalteromonadaceae</taxon>
        <taxon>Pseudoalteromonas</taxon>
    </lineage>
</organism>
<accession>A0ABT9FAW6</accession>
<dbReference type="CDD" id="cd24082">
    <property type="entry name" value="ASKHA_NBD_GspK-like"/>
    <property type="match status" value="1"/>
</dbReference>
<dbReference type="InterPro" id="IPR002731">
    <property type="entry name" value="ATPase_BadF"/>
</dbReference>
<dbReference type="NCBIfam" id="NF046058">
    <property type="entry name" value="NagK_SO3507"/>
    <property type="match status" value="1"/>
</dbReference>
<dbReference type="RefSeq" id="WP_058429399.1">
    <property type="nucleotide sequence ID" value="NZ_FSRF01000002.1"/>
</dbReference>
<dbReference type="Proteomes" id="UP001177212">
    <property type="component" value="Unassembled WGS sequence"/>
</dbReference>
<evidence type="ECO:0000259" key="1">
    <source>
        <dbReference type="Pfam" id="PF01869"/>
    </source>
</evidence>
<dbReference type="PANTHER" id="PTHR43190">
    <property type="entry name" value="N-ACETYL-D-GLUCOSAMINE KINASE"/>
    <property type="match status" value="1"/>
</dbReference>
<dbReference type="Pfam" id="PF01869">
    <property type="entry name" value="BcrAD_BadFG"/>
    <property type="match status" value="1"/>
</dbReference>
<dbReference type="SUPFAM" id="SSF53067">
    <property type="entry name" value="Actin-like ATPase domain"/>
    <property type="match status" value="2"/>
</dbReference>
<protein>
    <submittedName>
        <fullName evidence="2">BadF/BadG/BcrA/BcrD ATPase family protein</fullName>
    </submittedName>
</protein>
<proteinExistence type="predicted"/>
<keyword evidence="3" id="KW-1185">Reference proteome</keyword>
<dbReference type="Gene3D" id="3.30.420.40">
    <property type="match status" value="2"/>
</dbReference>
<dbReference type="InterPro" id="IPR052519">
    <property type="entry name" value="Euk-type_GlcNAc_Kinase"/>
</dbReference>
<dbReference type="InterPro" id="IPR043129">
    <property type="entry name" value="ATPase_NBD"/>
</dbReference>
<comment type="caution">
    <text evidence="2">The sequence shown here is derived from an EMBL/GenBank/DDBJ whole genome shotgun (WGS) entry which is preliminary data.</text>
</comment>
<evidence type="ECO:0000313" key="3">
    <source>
        <dbReference type="Proteomes" id="UP001177212"/>
    </source>
</evidence>
<reference evidence="2" key="1">
    <citation type="submission" date="2023-07" db="EMBL/GenBank/DDBJ databases">
        <title>Genome content predicts the carbon catabolic preferences of heterotrophic bacteria.</title>
        <authorList>
            <person name="Gralka M."/>
        </authorList>
    </citation>
    <scope>NUCLEOTIDE SEQUENCE</scope>
    <source>
        <strain evidence="2">4G09</strain>
    </source>
</reference>
<gene>
    <name evidence="2" type="ORF">Q8W34_04695</name>
</gene>
<sequence>MITNTINNELFVGIDGGGTKCKAIIVNSANEILGTGIAGPGNPLHGFTQAINSIEQSAQLALNDAGLSETPLSYLVAGVGLAGVNLPSLHKQMMHWKSPFKTMHLTTDLLIACMGAHQGDDGAVIIAGTGSCGFSYVKGQSFMIGGHGFPHGDKGSGAWIGFTACQNVLLSLDKLMPNNMLTECVLKYLSVNDAMELVEIIANKPAAFFAQLAGCVFQSAAANDDIAISILKESGAYLSDIARRLLAKKSPRLSFIGGLSSVMTPWLDKDIQGVLSAPLSSPEMGSVLYAKQQQVNYSSQEL</sequence>
<evidence type="ECO:0000313" key="2">
    <source>
        <dbReference type="EMBL" id="MDP2563918.1"/>
    </source>
</evidence>
<dbReference type="EMBL" id="JAUYVT010000002">
    <property type="protein sequence ID" value="MDP2563918.1"/>
    <property type="molecule type" value="Genomic_DNA"/>
</dbReference>